<accession>A0A841Z9U2</accession>
<sequence>MDDQQGYRPTSQPSAGAGTTSTTPTTSLEENSQTGFHSQSVSAPYRPTSQPSATGKEIRISEMSAGEMMAKISDGIASTTRSIEGYQNVIADIKAIEWEDSHRDAVVAFLEKDIQVMQKALLFVQTCGTFLQEATDEYIAMDIALATKITCDVE</sequence>
<dbReference type="EMBL" id="JAARRL010000019">
    <property type="protein sequence ID" value="MBC1501237.1"/>
    <property type="molecule type" value="Genomic_DNA"/>
</dbReference>
<feature type="region of interest" description="Disordered" evidence="1">
    <location>
        <begin position="1"/>
        <end position="58"/>
    </location>
</feature>
<gene>
    <name evidence="2" type="ORF">HB943_11545</name>
</gene>
<comment type="caution">
    <text evidence="2">The sequence shown here is derived from an EMBL/GenBank/DDBJ whole genome shotgun (WGS) entry which is preliminary data.</text>
</comment>
<feature type="compositionally biased region" description="Polar residues" evidence="1">
    <location>
        <begin position="28"/>
        <end position="53"/>
    </location>
</feature>
<feature type="compositionally biased region" description="Low complexity" evidence="1">
    <location>
        <begin position="10"/>
        <end position="27"/>
    </location>
</feature>
<protein>
    <submittedName>
        <fullName evidence="2">Uncharacterized protein</fullName>
    </submittedName>
</protein>
<evidence type="ECO:0000313" key="3">
    <source>
        <dbReference type="Proteomes" id="UP000564536"/>
    </source>
</evidence>
<proteinExistence type="predicted"/>
<dbReference type="AlphaFoldDB" id="A0A841Z9U2"/>
<organism evidence="2 3">
    <name type="scientific">Listeria weihenstephanensis</name>
    <dbReference type="NCBI Taxonomy" id="1006155"/>
    <lineage>
        <taxon>Bacteria</taxon>
        <taxon>Bacillati</taxon>
        <taxon>Bacillota</taxon>
        <taxon>Bacilli</taxon>
        <taxon>Bacillales</taxon>
        <taxon>Listeriaceae</taxon>
        <taxon>Listeria</taxon>
    </lineage>
</organism>
<dbReference type="Proteomes" id="UP000564536">
    <property type="component" value="Unassembled WGS sequence"/>
</dbReference>
<dbReference type="RefSeq" id="WP_185426515.1">
    <property type="nucleotide sequence ID" value="NZ_JAARRL010000019.1"/>
</dbReference>
<name>A0A841Z9U2_9LIST</name>
<evidence type="ECO:0000256" key="1">
    <source>
        <dbReference type="SAM" id="MobiDB-lite"/>
    </source>
</evidence>
<evidence type="ECO:0000313" key="2">
    <source>
        <dbReference type="EMBL" id="MBC1501237.1"/>
    </source>
</evidence>
<reference evidence="2 3" key="1">
    <citation type="submission" date="2020-03" db="EMBL/GenBank/DDBJ databases">
        <title>Soil Listeria distribution.</title>
        <authorList>
            <person name="Liao J."/>
            <person name="Wiedmann M."/>
        </authorList>
    </citation>
    <scope>NUCLEOTIDE SEQUENCE [LARGE SCALE GENOMIC DNA]</scope>
    <source>
        <strain evidence="2 3">FSL L7-1523</strain>
    </source>
</reference>